<dbReference type="InterPro" id="IPR036709">
    <property type="entry name" value="Autotransporte_beta_dom_sf"/>
</dbReference>
<keyword evidence="4" id="KW-1185">Reference proteome</keyword>
<evidence type="ECO:0000259" key="2">
    <source>
        <dbReference type="PROSITE" id="PS51208"/>
    </source>
</evidence>
<keyword evidence="1" id="KW-0732">Signal</keyword>
<proteinExistence type="predicted"/>
<dbReference type="PROSITE" id="PS51208">
    <property type="entry name" value="AUTOTRANSPORTER"/>
    <property type="match status" value="1"/>
</dbReference>
<gene>
    <name evidence="3" type="ORF">ABFB10_19340</name>
</gene>
<name>A0AAW9SV39_9RHOB</name>
<sequence>MKQPVSRIALWVAMGGFVPGIAAAQEIIDNGTVQLGINPRGNLVTGGTGLTFLPTGGEALAPGCACEGWGIADLTSGAFGMAGQSFGFSNIGAGSIVAAGTGTDAASGGDSAISTVTVTDGAFVVDVEHDFSASSSDNLYQVDVTLLNAGAAEIGQLVYRRAMDWDVPPTEFSEFVTIQGWPASRLIGSSDDGFVSGNPNVPLTTIAGDAVLNGNFTDSGPADHGAAFDFSFGTVAAGDEADFTIFYGAAASEDDALMALSEVGAEVYSLGQPSSADGATLGVPNTFIFGFAGVGGTPIGGPLGHAISPLGDLVLMGTNHHLDMATTRFDALSFSSLDAATVSTQGDALMAFGGLKFSLTGLGASGEIDSTTNNTGLDYTARYFGLNAEYSMGRAAGFERSLIGASFGKESFDANRKDDLGSLDGTIKFASVYAAGYNPSGLFGDLHLFHGDIEIDQTRLGMLSNFSSNPEADQRGARIRLGYNFGPEVIKMPGSLGFYGEITRSNTSFDSFSEDNNGVTTDAFDIDSNIVGIGTRYAYEAAKSNGMLYGYFDLSAMKDTMAKDFSVTQTTAGGASFQTAVDGRDDMFGKASAMIGFDFNNGLQGRLEGQRIFGNGRTENSVSLSVGMVF</sequence>
<organism evidence="3 4">
    <name type="scientific">Ponticoccus litoralis</name>
    <dbReference type="NCBI Taxonomy" id="422297"/>
    <lineage>
        <taxon>Bacteria</taxon>
        <taxon>Pseudomonadati</taxon>
        <taxon>Pseudomonadota</taxon>
        <taxon>Alphaproteobacteria</taxon>
        <taxon>Rhodobacterales</taxon>
        <taxon>Roseobacteraceae</taxon>
        <taxon>Ponticoccus</taxon>
    </lineage>
</organism>
<dbReference type="AlphaFoldDB" id="A0AAW9SV39"/>
<reference evidence="3 4" key="1">
    <citation type="submission" date="2024-05" db="EMBL/GenBank/DDBJ databases">
        <title>Genome sequence of Ponticoccus litoralis KCCM 90028.</title>
        <authorList>
            <person name="Kim J.M."/>
            <person name="Lee J.K."/>
            <person name="Choi B.J."/>
            <person name="Bayburt H."/>
            <person name="Baek J.H."/>
            <person name="Jeon C.O."/>
        </authorList>
    </citation>
    <scope>NUCLEOTIDE SEQUENCE [LARGE SCALE GENOMIC DNA]</scope>
    <source>
        <strain evidence="3 4">KCCM 90028</strain>
    </source>
</reference>
<evidence type="ECO:0000313" key="4">
    <source>
        <dbReference type="Proteomes" id="UP001428774"/>
    </source>
</evidence>
<dbReference type="SMART" id="SM00869">
    <property type="entry name" value="Autotransporter"/>
    <property type="match status" value="1"/>
</dbReference>
<feature type="signal peptide" evidence="1">
    <location>
        <begin position="1"/>
        <end position="24"/>
    </location>
</feature>
<dbReference type="Gene3D" id="2.40.128.130">
    <property type="entry name" value="Autotransporter beta-domain"/>
    <property type="match status" value="1"/>
</dbReference>
<protein>
    <submittedName>
        <fullName evidence="3">Autotransporter outer membrane beta-barrel domain-containing protein</fullName>
    </submittedName>
</protein>
<dbReference type="InterPro" id="IPR005546">
    <property type="entry name" value="Autotransporte_beta"/>
</dbReference>
<accession>A0AAW9SV39</accession>
<evidence type="ECO:0000313" key="3">
    <source>
        <dbReference type="EMBL" id="MEN9062813.1"/>
    </source>
</evidence>
<dbReference type="RefSeq" id="WP_347167738.1">
    <property type="nucleotide sequence ID" value="NZ_JBDNCH010000002.1"/>
</dbReference>
<dbReference type="SUPFAM" id="SSF103515">
    <property type="entry name" value="Autotransporter"/>
    <property type="match status" value="1"/>
</dbReference>
<comment type="caution">
    <text evidence="3">The sequence shown here is derived from an EMBL/GenBank/DDBJ whole genome shotgun (WGS) entry which is preliminary data.</text>
</comment>
<feature type="domain" description="Autotransporter" evidence="2">
    <location>
        <begin position="350"/>
        <end position="630"/>
    </location>
</feature>
<evidence type="ECO:0000256" key="1">
    <source>
        <dbReference type="SAM" id="SignalP"/>
    </source>
</evidence>
<feature type="chain" id="PRO_5044015764" evidence="1">
    <location>
        <begin position="25"/>
        <end position="630"/>
    </location>
</feature>
<dbReference type="EMBL" id="JBDNCH010000002">
    <property type="protein sequence ID" value="MEN9062813.1"/>
    <property type="molecule type" value="Genomic_DNA"/>
</dbReference>
<dbReference type="Proteomes" id="UP001428774">
    <property type="component" value="Unassembled WGS sequence"/>
</dbReference>